<dbReference type="AlphaFoldDB" id="A0A6C0JQL7"/>
<dbReference type="EMBL" id="MN740685">
    <property type="protein sequence ID" value="QHU07683.1"/>
    <property type="molecule type" value="Genomic_DNA"/>
</dbReference>
<reference evidence="1" key="1">
    <citation type="journal article" date="2020" name="Nature">
        <title>Giant virus diversity and host interactions through global metagenomics.</title>
        <authorList>
            <person name="Schulz F."/>
            <person name="Roux S."/>
            <person name="Paez-Espino D."/>
            <person name="Jungbluth S."/>
            <person name="Walsh D.A."/>
            <person name="Denef V.J."/>
            <person name="McMahon K.D."/>
            <person name="Konstantinidis K.T."/>
            <person name="Eloe-Fadrosh E.A."/>
            <person name="Kyrpides N.C."/>
            <person name="Woyke T."/>
        </authorList>
    </citation>
    <scope>NUCLEOTIDE SEQUENCE</scope>
    <source>
        <strain evidence="1">GVMAG-S-1041349-163</strain>
    </source>
</reference>
<protein>
    <recommendedName>
        <fullName evidence="2">DM2 domain-containing protein</fullName>
    </recommendedName>
</protein>
<proteinExistence type="predicted"/>
<name>A0A6C0JQL7_9ZZZZ</name>
<dbReference type="Gene3D" id="1.10.245.10">
    <property type="entry name" value="SWIB/MDM2 domain"/>
    <property type="match status" value="1"/>
</dbReference>
<dbReference type="InterPro" id="IPR036885">
    <property type="entry name" value="SWIB_MDM2_dom_sf"/>
</dbReference>
<sequence>MFTKKKIQQLYNKDIPKERDELELINKFLVEALKINQDVSVKKLLDKSQKKIFSIVENKKKYVPKTANIEESKKKGGFDKPVKISKELQTFLKLDSPETTRRNVTLALNSYVHLNKEKTDEHHSTWEYLNPNDRDLRDPKDKRVVKLENDKDFAELLRYDEYIENVKLDKIFKDHKLEKYNQMVESERKKKSKRKEDNTEVEFIVDDVKYFNRGGRKYKVKHLEDTNKPKVRLIETDTTILLCTLQKLITVHFDKKVKIEPKDSTECEPCQSTLTV</sequence>
<evidence type="ECO:0000313" key="1">
    <source>
        <dbReference type="EMBL" id="QHU07683.1"/>
    </source>
</evidence>
<accession>A0A6C0JQL7</accession>
<organism evidence="1">
    <name type="scientific">viral metagenome</name>
    <dbReference type="NCBI Taxonomy" id="1070528"/>
    <lineage>
        <taxon>unclassified sequences</taxon>
        <taxon>metagenomes</taxon>
        <taxon>organismal metagenomes</taxon>
    </lineage>
</organism>
<evidence type="ECO:0008006" key="2">
    <source>
        <dbReference type="Google" id="ProtNLM"/>
    </source>
</evidence>